<evidence type="ECO:0000256" key="7">
    <source>
        <dbReference type="SAM" id="MobiDB-lite"/>
    </source>
</evidence>
<keyword evidence="6" id="KW-0539">Nucleus</keyword>
<evidence type="ECO:0000313" key="11">
    <source>
        <dbReference type="Proteomes" id="UP000240493"/>
    </source>
</evidence>
<dbReference type="OrthoDB" id="4116913at2759"/>
<feature type="region of interest" description="Disordered" evidence="7">
    <location>
        <begin position="198"/>
        <end position="221"/>
    </location>
</feature>
<dbReference type="STRING" id="1042311.A0A2T3Z0E6"/>
<dbReference type="Pfam" id="PF04082">
    <property type="entry name" value="Fungal_trans"/>
    <property type="match status" value="1"/>
</dbReference>
<dbReference type="CDD" id="cd12148">
    <property type="entry name" value="fungal_TF_MHR"/>
    <property type="match status" value="1"/>
</dbReference>
<evidence type="ECO:0000313" key="10">
    <source>
        <dbReference type="EMBL" id="PTB38299.1"/>
    </source>
</evidence>
<dbReference type="Gene3D" id="4.10.240.10">
    <property type="entry name" value="Zn(2)-C6 fungal-type DNA-binding domain"/>
    <property type="match status" value="1"/>
</dbReference>
<dbReference type="Pfam" id="PF00172">
    <property type="entry name" value="Zn_clus"/>
    <property type="match status" value="1"/>
</dbReference>
<dbReference type="CDD" id="cd00067">
    <property type="entry name" value="GAL4"/>
    <property type="match status" value="1"/>
</dbReference>
<evidence type="ECO:0000256" key="6">
    <source>
        <dbReference type="ARBA" id="ARBA00023242"/>
    </source>
</evidence>
<dbReference type="PANTHER" id="PTHR46910:SF37">
    <property type="entry name" value="ZN(II)2CYS6 TRANSCRIPTION FACTOR (EUROFUNG)"/>
    <property type="match status" value="1"/>
</dbReference>
<dbReference type="GO" id="GO:0005634">
    <property type="term" value="C:nucleus"/>
    <property type="evidence" value="ECO:0007669"/>
    <property type="project" value="UniProtKB-SubCell"/>
</dbReference>
<dbReference type="SMART" id="SM00906">
    <property type="entry name" value="Fungal_trans"/>
    <property type="match status" value="1"/>
</dbReference>
<gene>
    <name evidence="10" type="ORF">M441DRAFT_199429</name>
</gene>
<reference evidence="10 11" key="1">
    <citation type="submission" date="2016-07" db="EMBL/GenBank/DDBJ databases">
        <title>Multiple horizontal gene transfer events from other fungi enriched the ability of initially mycotrophic Trichoderma (Ascomycota) to feed on dead plant biomass.</title>
        <authorList>
            <consortium name="DOE Joint Genome Institute"/>
            <person name="Aerts A."/>
            <person name="Atanasova L."/>
            <person name="Chenthamara K."/>
            <person name="Zhang J."/>
            <person name="Grujic M."/>
            <person name="Henrissat B."/>
            <person name="Kuo A."/>
            <person name="Salamov A."/>
            <person name="Lipzen A."/>
            <person name="Labutti K."/>
            <person name="Barry K."/>
            <person name="Miao Y."/>
            <person name="Rahimi M.J."/>
            <person name="Shen Q."/>
            <person name="Grigoriev I.V."/>
            <person name="Kubicek C.P."/>
            <person name="Druzhinina I.S."/>
        </authorList>
    </citation>
    <scope>NUCLEOTIDE SEQUENCE [LARGE SCALE GENOMIC DNA]</scope>
    <source>
        <strain evidence="10 11">CBS 433.97</strain>
    </source>
</reference>
<dbReference type="InterPro" id="IPR036864">
    <property type="entry name" value="Zn2-C6_fun-type_DNA-bd_sf"/>
</dbReference>
<dbReference type="PANTHER" id="PTHR46910">
    <property type="entry name" value="TRANSCRIPTION FACTOR PDR1"/>
    <property type="match status" value="1"/>
</dbReference>
<accession>A0A2T3Z0E6</accession>
<dbReference type="InterPro" id="IPR001138">
    <property type="entry name" value="Zn2Cys6_DnaBD"/>
</dbReference>
<dbReference type="PROSITE" id="PS50048">
    <property type="entry name" value="ZN2_CY6_FUNGAL_2"/>
    <property type="match status" value="1"/>
</dbReference>
<comment type="subcellular location">
    <subcellularLocation>
        <location evidence="1">Nucleus</location>
    </subcellularLocation>
</comment>
<dbReference type="GO" id="GO:0000981">
    <property type="term" value="F:DNA-binding transcription factor activity, RNA polymerase II-specific"/>
    <property type="evidence" value="ECO:0007669"/>
    <property type="project" value="InterPro"/>
</dbReference>
<evidence type="ECO:0000259" key="9">
    <source>
        <dbReference type="PROSITE" id="PS50048"/>
    </source>
</evidence>
<dbReference type="InterPro" id="IPR007219">
    <property type="entry name" value="XnlR_reg_dom"/>
</dbReference>
<dbReference type="SUPFAM" id="SSF57701">
    <property type="entry name" value="Zn2/Cys6 DNA-binding domain"/>
    <property type="match status" value="1"/>
</dbReference>
<feature type="transmembrane region" description="Helical" evidence="8">
    <location>
        <begin position="581"/>
        <end position="601"/>
    </location>
</feature>
<dbReference type="SMART" id="SM00066">
    <property type="entry name" value="GAL4"/>
    <property type="match status" value="1"/>
</dbReference>
<dbReference type="Proteomes" id="UP000240493">
    <property type="component" value="Unassembled WGS sequence"/>
</dbReference>
<protein>
    <recommendedName>
        <fullName evidence="9">Zn(2)-C6 fungal-type domain-containing protein</fullName>
    </recommendedName>
</protein>
<evidence type="ECO:0000256" key="4">
    <source>
        <dbReference type="ARBA" id="ARBA00023125"/>
    </source>
</evidence>
<organism evidence="10 11">
    <name type="scientific">Trichoderma asperellum (strain ATCC 204424 / CBS 433.97 / NBRC 101777)</name>
    <dbReference type="NCBI Taxonomy" id="1042311"/>
    <lineage>
        <taxon>Eukaryota</taxon>
        <taxon>Fungi</taxon>
        <taxon>Dikarya</taxon>
        <taxon>Ascomycota</taxon>
        <taxon>Pezizomycotina</taxon>
        <taxon>Sordariomycetes</taxon>
        <taxon>Hypocreomycetidae</taxon>
        <taxon>Hypocreales</taxon>
        <taxon>Hypocreaceae</taxon>
        <taxon>Trichoderma</taxon>
    </lineage>
</organism>
<keyword evidence="2" id="KW-0479">Metal-binding</keyword>
<keyword evidence="4" id="KW-0238">DNA-binding</keyword>
<evidence type="ECO:0000256" key="2">
    <source>
        <dbReference type="ARBA" id="ARBA00022723"/>
    </source>
</evidence>
<dbReference type="GO" id="GO:0006351">
    <property type="term" value="P:DNA-templated transcription"/>
    <property type="evidence" value="ECO:0007669"/>
    <property type="project" value="InterPro"/>
</dbReference>
<evidence type="ECO:0000256" key="5">
    <source>
        <dbReference type="ARBA" id="ARBA00023163"/>
    </source>
</evidence>
<dbReference type="EMBL" id="KZ679266">
    <property type="protein sequence ID" value="PTB38299.1"/>
    <property type="molecule type" value="Genomic_DNA"/>
</dbReference>
<dbReference type="AlphaFoldDB" id="A0A2T3Z0E6"/>
<evidence type="ECO:0000256" key="3">
    <source>
        <dbReference type="ARBA" id="ARBA00023015"/>
    </source>
</evidence>
<feature type="region of interest" description="Disordered" evidence="7">
    <location>
        <begin position="88"/>
        <end position="124"/>
    </location>
</feature>
<keyword evidence="5" id="KW-0804">Transcription</keyword>
<feature type="compositionally biased region" description="Polar residues" evidence="7">
    <location>
        <begin position="90"/>
        <end position="117"/>
    </location>
</feature>
<keyword evidence="8" id="KW-0812">Transmembrane</keyword>
<proteinExistence type="predicted"/>
<dbReference type="InterPro" id="IPR050987">
    <property type="entry name" value="AtrR-like"/>
</dbReference>
<dbReference type="GO" id="GO:0008270">
    <property type="term" value="F:zinc ion binding"/>
    <property type="evidence" value="ECO:0007669"/>
    <property type="project" value="InterPro"/>
</dbReference>
<feature type="domain" description="Zn(2)-C6 fungal-type" evidence="9">
    <location>
        <begin position="23"/>
        <end position="55"/>
    </location>
</feature>
<evidence type="ECO:0000256" key="1">
    <source>
        <dbReference type="ARBA" id="ARBA00004123"/>
    </source>
</evidence>
<evidence type="ECO:0000256" key="8">
    <source>
        <dbReference type="SAM" id="Phobius"/>
    </source>
</evidence>
<keyword evidence="3" id="KW-0805">Transcription regulation</keyword>
<keyword evidence="8" id="KW-1133">Transmembrane helix</keyword>
<dbReference type="GO" id="GO:0003677">
    <property type="term" value="F:DNA binding"/>
    <property type="evidence" value="ECO:0007669"/>
    <property type="project" value="UniProtKB-KW"/>
</dbReference>
<keyword evidence="11" id="KW-1185">Reference proteome</keyword>
<feature type="compositionally biased region" description="Polar residues" evidence="7">
    <location>
        <begin position="198"/>
        <end position="212"/>
    </location>
</feature>
<name>A0A2T3Z0E6_TRIA4</name>
<sequence length="665" mass="74538">MDSVRNPPSTDGTQHTMAAQRRACDACYKRKIQCDRSDPDEQCNWCLHHGLHCTINRIRGRKKKTKSSRESIVKRLERIEEGIARAKALKQNTQTASPVSTASPDGSSAQQGKNTPGSVPGSAPIIRALSRSSEGSQVCSRQLGASPLGQIWMSGQKFAATCDQNGIPRFTPLGEQYIYAQTGQWPHFHNESTFSFESTGQASSGALTQHSPRGQAKQAPADQLPEKWVTNTLFNLYLQSEFRLAFPFVDRELFEDTIRQAYDSPDTNPTIEEISSKACVFAFLSVSSHHFATMSVSNHVDSDACAKQAQILIADFIEDASLTTLQVMILLLMNEALCGRLQASSMYHAIACRTVFALGGHTLISDPPEDRNLTVQELEERQIRLLFWLCYLFDKDIALRSGQPPIMSDEFCDLTLPKNYLKNRFSSHDLTGPESARKPFLPNDLRLSILKAKAVRALYSVGSLRKSDAELLHTIRELDEELENWRTSIPAEYAPALSIRKDVKFGNFSQLTSMLHIELHLDYHYLLNIIHCASGRCVVDWNESGQEMIFGLQSSLDISVEASRSTLIYLSEAAPRLAGEAFWVFIFYPVSALLSIFFNILRNPRHEYATHDVELLKLATKVIRSMPILKVTTHEVEYLRKMDAFIEELGRLSQAAITKAQNENA</sequence>
<keyword evidence="8" id="KW-0472">Membrane</keyword>